<keyword evidence="3" id="KW-1185">Reference proteome</keyword>
<organism evidence="2 3">
    <name type="scientific">Rhizopus azygosporus</name>
    <name type="common">Rhizopus microsporus var. azygosporus</name>
    <dbReference type="NCBI Taxonomy" id="86630"/>
    <lineage>
        <taxon>Eukaryota</taxon>
        <taxon>Fungi</taxon>
        <taxon>Fungi incertae sedis</taxon>
        <taxon>Mucoromycota</taxon>
        <taxon>Mucoromycotina</taxon>
        <taxon>Mucoromycetes</taxon>
        <taxon>Mucorales</taxon>
        <taxon>Mucorineae</taxon>
        <taxon>Rhizopodaceae</taxon>
        <taxon>Rhizopus</taxon>
    </lineage>
</organism>
<name>A0A367IKM8_RHIAZ</name>
<accession>A0A367IKM8</accession>
<protein>
    <submittedName>
        <fullName evidence="2">Uncharacterized protein</fullName>
    </submittedName>
</protein>
<dbReference type="EMBL" id="PJQL01005433">
    <property type="protein sequence ID" value="RCH78081.1"/>
    <property type="molecule type" value="Genomic_DNA"/>
</dbReference>
<feature type="non-terminal residue" evidence="2">
    <location>
        <position position="183"/>
    </location>
</feature>
<feature type="compositionally biased region" description="Basic residues" evidence="1">
    <location>
        <begin position="143"/>
        <end position="152"/>
    </location>
</feature>
<proteinExistence type="predicted"/>
<dbReference type="OrthoDB" id="10362151at2759"/>
<feature type="region of interest" description="Disordered" evidence="1">
    <location>
        <begin position="133"/>
        <end position="183"/>
    </location>
</feature>
<evidence type="ECO:0000313" key="2">
    <source>
        <dbReference type="EMBL" id="RCH78081.1"/>
    </source>
</evidence>
<gene>
    <name evidence="2" type="ORF">CU097_001130</name>
</gene>
<reference evidence="2 3" key="1">
    <citation type="journal article" date="2018" name="G3 (Bethesda)">
        <title>Phylogenetic and Phylogenomic Definition of Rhizopus Species.</title>
        <authorList>
            <person name="Gryganskyi A.P."/>
            <person name="Golan J."/>
            <person name="Dolatabadi S."/>
            <person name="Mondo S."/>
            <person name="Robb S."/>
            <person name="Idnurm A."/>
            <person name="Muszewska A."/>
            <person name="Steczkiewicz K."/>
            <person name="Masonjones S."/>
            <person name="Liao H.L."/>
            <person name="Gajdeczka M.T."/>
            <person name="Anike F."/>
            <person name="Vuek A."/>
            <person name="Anishchenko I.M."/>
            <person name="Voigt K."/>
            <person name="de Hoog G.S."/>
            <person name="Smith M.E."/>
            <person name="Heitman J."/>
            <person name="Vilgalys R."/>
            <person name="Stajich J.E."/>
        </authorList>
    </citation>
    <scope>NUCLEOTIDE SEQUENCE [LARGE SCALE GENOMIC DNA]</scope>
    <source>
        <strain evidence="2 3">CBS 357.93</strain>
    </source>
</reference>
<feature type="compositionally biased region" description="Polar residues" evidence="1">
    <location>
        <begin position="51"/>
        <end position="61"/>
    </location>
</feature>
<comment type="caution">
    <text evidence="2">The sequence shown here is derived from an EMBL/GenBank/DDBJ whole genome shotgun (WGS) entry which is preliminary data.</text>
</comment>
<dbReference type="Proteomes" id="UP000252139">
    <property type="component" value="Unassembled WGS sequence"/>
</dbReference>
<evidence type="ECO:0000313" key="3">
    <source>
        <dbReference type="Proteomes" id="UP000252139"/>
    </source>
</evidence>
<feature type="non-terminal residue" evidence="2">
    <location>
        <position position="1"/>
    </location>
</feature>
<dbReference type="AlphaFoldDB" id="A0A367IKM8"/>
<sequence length="183" mass="20007">FADVAANRADALDGIEIHSLLGGPDELSEFDGLSSVAMTEDIEMEEVVRDVSSQATSSPGVVQSRAVTPLERGSESSRYASSEAKSVVSVKEQIRETKETIESLRNSIRGSTDVSLITSTLDKVEALRRVIDTLGQDLPTSKGSKRNKRSKRRDSVSSAESRENEGRHERKTIPMSEIPKFNL</sequence>
<feature type="region of interest" description="Disordered" evidence="1">
    <location>
        <begin position="49"/>
        <end position="85"/>
    </location>
</feature>
<feature type="compositionally biased region" description="Basic and acidic residues" evidence="1">
    <location>
        <begin position="160"/>
        <end position="172"/>
    </location>
</feature>
<evidence type="ECO:0000256" key="1">
    <source>
        <dbReference type="SAM" id="MobiDB-lite"/>
    </source>
</evidence>